<gene>
    <name evidence="1" type="ORF">HH304_07015</name>
</gene>
<sequence length="162" mass="18703">MNKSIYLSLTIIILFTLIFSACNSDSINESNIVEIKSPKLMGFTSPDSIINVAVNKTINHLKSEKLEINKLYISSLENYDSMILIDVSHQKAYEHAHEMTKNNKSDGWVVYPPMSFEDSSHLYLRHIYYYVEKDSIYDPVKITTERFKKGRVEGNPEIYIAN</sequence>
<organism evidence="1 2">
    <name type="scientific">Marinigracilibium pacificum</name>
    <dbReference type="NCBI Taxonomy" id="2729599"/>
    <lineage>
        <taxon>Bacteria</taxon>
        <taxon>Pseudomonadati</taxon>
        <taxon>Bacteroidota</taxon>
        <taxon>Cytophagia</taxon>
        <taxon>Cytophagales</taxon>
        <taxon>Flammeovirgaceae</taxon>
        <taxon>Marinigracilibium</taxon>
    </lineage>
</organism>
<protein>
    <recommendedName>
        <fullName evidence="3">Lipoprotein</fullName>
    </recommendedName>
</protein>
<dbReference type="RefSeq" id="WP_169679522.1">
    <property type="nucleotide sequence ID" value="NZ_JABBNU010000004.1"/>
</dbReference>
<dbReference type="AlphaFoldDB" id="A0A848IXY4"/>
<comment type="caution">
    <text evidence="1">The sequence shown here is derived from an EMBL/GenBank/DDBJ whole genome shotgun (WGS) entry which is preliminary data.</text>
</comment>
<proteinExistence type="predicted"/>
<dbReference type="Proteomes" id="UP000559010">
    <property type="component" value="Unassembled WGS sequence"/>
</dbReference>
<accession>A0A848IXY4</accession>
<evidence type="ECO:0000313" key="2">
    <source>
        <dbReference type="Proteomes" id="UP000559010"/>
    </source>
</evidence>
<keyword evidence="2" id="KW-1185">Reference proteome</keyword>
<dbReference type="PROSITE" id="PS51257">
    <property type="entry name" value="PROKAR_LIPOPROTEIN"/>
    <property type="match status" value="1"/>
</dbReference>
<evidence type="ECO:0008006" key="3">
    <source>
        <dbReference type="Google" id="ProtNLM"/>
    </source>
</evidence>
<evidence type="ECO:0000313" key="1">
    <source>
        <dbReference type="EMBL" id="NMM48145.1"/>
    </source>
</evidence>
<dbReference type="EMBL" id="JABBNU010000004">
    <property type="protein sequence ID" value="NMM48145.1"/>
    <property type="molecule type" value="Genomic_DNA"/>
</dbReference>
<name>A0A848IXY4_9BACT</name>
<reference evidence="1 2" key="1">
    <citation type="submission" date="2020-04" db="EMBL/GenBank/DDBJ databases">
        <title>Flammeovirgaceae bacterium KN852 isolated from deep sea.</title>
        <authorList>
            <person name="Zhang D.-C."/>
        </authorList>
    </citation>
    <scope>NUCLEOTIDE SEQUENCE [LARGE SCALE GENOMIC DNA]</scope>
    <source>
        <strain evidence="1 2">KN852</strain>
    </source>
</reference>